<dbReference type="EMBL" id="JARJLR010000468">
    <property type="protein sequence ID" value="MDF3845568.1"/>
    <property type="molecule type" value="Genomic_DNA"/>
</dbReference>
<protein>
    <submittedName>
        <fullName evidence="1">Uncharacterized protein</fullName>
    </submittedName>
</protein>
<proteinExistence type="predicted"/>
<dbReference type="Proteomes" id="UP001220662">
    <property type="component" value="Unassembled WGS sequence"/>
</dbReference>
<accession>A0AAW6PH03</accession>
<sequence length="114" mass="12705">MIESIITLEKLLLRTSFESGIAEGLNVSDVARRYEGYLEDFRLAVALFRGTVEVDDKVAMQCALTRVRVSALNISGLYQDLIDDMLLVNGQKSWPSIPEGYVLPARYSDFLSGV</sequence>
<gene>
    <name evidence="1" type="ORF">P3W55_28005</name>
</gene>
<evidence type="ECO:0000313" key="1">
    <source>
        <dbReference type="EMBL" id="MDF3845568.1"/>
    </source>
</evidence>
<name>A0AAW6PH03_9PSED</name>
<dbReference type="RefSeq" id="WP_152623797.1">
    <property type="nucleotide sequence ID" value="NZ_CP174502.1"/>
</dbReference>
<dbReference type="Gene3D" id="6.10.290.10">
    <property type="match status" value="1"/>
</dbReference>
<organism evidence="1 2">
    <name type="scientific">Pseudomonas citronellolis</name>
    <dbReference type="NCBI Taxonomy" id="53408"/>
    <lineage>
        <taxon>Bacteria</taxon>
        <taxon>Pseudomonadati</taxon>
        <taxon>Pseudomonadota</taxon>
        <taxon>Gammaproteobacteria</taxon>
        <taxon>Pseudomonadales</taxon>
        <taxon>Pseudomonadaceae</taxon>
        <taxon>Pseudomonas</taxon>
    </lineage>
</organism>
<evidence type="ECO:0000313" key="2">
    <source>
        <dbReference type="Proteomes" id="UP001220662"/>
    </source>
</evidence>
<reference evidence="1" key="1">
    <citation type="submission" date="2023-03" db="EMBL/GenBank/DDBJ databases">
        <title>Draft assemblies of triclosan tolerant bacteria isolated from returned activated sludge.</title>
        <authorList>
            <person name="Van Hamelsveld S."/>
        </authorList>
    </citation>
    <scope>NUCLEOTIDE SEQUENCE</scope>
    <source>
        <strain evidence="1">GW210015_S63</strain>
    </source>
</reference>
<comment type="caution">
    <text evidence="1">The sequence shown here is derived from an EMBL/GenBank/DDBJ whole genome shotgun (WGS) entry which is preliminary data.</text>
</comment>
<dbReference type="AlphaFoldDB" id="A0AAW6PH03"/>